<evidence type="ECO:0000259" key="12">
    <source>
        <dbReference type="PROSITE" id="PS51767"/>
    </source>
</evidence>
<evidence type="ECO:0000256" key="5">
    <source>
        <dbReference type="ARBA" id="ARBA00022729"/>
    </source>
</evidence>
<dbReference type="OrthoDB" id="2747330at2759"/>
<dbReference type="CDD" id="cd05471">
    <property type="entry name" value="pepsin_like"/>
    <property type="match status" value="1"/>
</dbReference>
<evidence type="ECO:0000256" key="3">
    <source>
        <dbReference type="ARBA" id="ARBA00013205"/>
    </source>
</evidence>
<dbReference type="AlphaFoldDB" id="A0A507FFJ8"/>
<keyword evidence="9" id="KW-1015">Disulfide bond</keyword>
<dbReference type="GO" id="GO:0004190">
    <property type="term" value="F:aspartic-type endopeptidase activity"/>
    <property type="evidence" value="ECO:0007669"/>
    <property type="project" value="UniProtKB-KW"/>
</dbReference>
<evidence type="ECO:0000256" key="11">
    <source>
        <dbReference type="SAM" id="SignalP"/>
    </source>
</evidence>
<dbReference type="PROSITE" id="PS51767">
    <property type="entry name" value="PEPTIDASE_A1"/>
    <property type="match status" value="1"/>
</dbReference>
<reference evidence="13 14" key="1">
    <citation type="journal article" date="2019" name="Sci. Rep.">
        <title>Comparative genomics of chytrid fungi reveal insights into the obligate biotrophic and pathogenic lifestyle of Synchytrium endobioticum.</title>
        <authorList>
            <person name="van de Vossenberg B.T.L.H."/>
            <person name="Warris S."/>
            <person name="Nguyen H.D.T."/>
            <person name="van Gent-Pelzer M.P.E."/>
            <person name="Joly D.L."/>
            <person name="van de Geest H.C."/>
            <person name="Bonants P.J.M."/>
            <person name="Smith D.S."/>
            <person name="Levesque C.A."/>
            <person name="van der Lee T.A.J."/>
        </authorList>
    </citation>
    <scope>NUCLEOTIDE SEQUENCE [LARGE SCALE GENOMIC DNA]</scope>
    <source>
        <strain evidence="13 14">CBS 675.73</strain>
    </source>
</reference>
<evidence type="ECO:0000256" key="4">
    <source>
        <dbReference type="ARBA" id="ARBA00022670"/>
    </source>
</evidence>
<evidence type="ECO:0000256" key="7">
    <source>
        <dbReference type="ARBA" id="ARBA00022801"/>
    </source>
</evidence>
<dbReference type="EC" id="3.4.23.21" evidence="3"/>
<comment type="catalytic activity">
    <reaction evidence="1">
        <text>Hydrolysis of proteins with broad specificity similar to that of pepsin A, preferring hydrophobic residues at P1 and P1'. Clots milk and activates trypsinogen. Does not cleave 4-Gln-|-His-5, but does cleave 10-His-|-Leu-11 and 12-Val-|-Glu-13 in B chain of insulin.</text>
        <dbReference type="EC" id="3.4.23.21"/>
    </reaction>
</comment>
<dbReference type="PRINTS" id="PR00792">
    <property type="entry name" value="PEPSIN"/>
</dbReference>
<feature type="disulfide bond" evidence="9">
    <location>
        <begin position="364"/>
        <end position="409"/>
    </location>
</feature>
<feature type="chain" id="PRO_5021372738" description="rhizopuspepsin" evidence="11">
    <location>
        <begin position="17"/>
        <end position="492"/>
    </location>
</feature>
<dbReference type="Proteomes" id="UP000320333">
    <property type="component" value="Unassembled WGS sequence"/>
</dbReference>
<keyword evidence="4 10" id="KW-0645">Protease</keyword>
<feature type="domain" description="Peptidase A1" evidence="12">
    <location>
        <begin position="93"/>
        <end position="452"/>
    </location>
</feature>
<evidence type="ECO:0000256" key="6">
    <source>
        <dbReference type="ARBA" id="ARBA00022750"/>
    </source>
</evidence>
<evidence type="ECO:0000256" key="8">
    <source>
        <dbReference type="PIRSR" id="PIRSR601461-1"/>
    </source>
</evidence>
<evidence type="ECO:0000313" key="13">
    <source>
        <dbReference type="EMBL" id="TPX74515.1"/>
    </source>
</evidence>
<dbReference type="PROSITE" id="PS00141">
    <property type="entry name" value="ASP_PROTEASE"/>
    <property type="match status" value="1"/>
</dbReference>
<keyword evidence="6 10" id="KW-0064">Aspartyl protease</keyword>
<feature type="active site" evidence="8">
    <location>
        <position position="320"/>
    </location>
</feature>
<dbReference type="STRING" id="246404.A0A507FFJ8"/>
<dbReference type="Pfam" id="PF00026">
    <property type="entry name" value="Asp"/>
    <property type="match status" value="1"/>
</dbReference>
<dbReference type="EMBL" id="QEAP01000122">
    <property type="protein sequence ID" value="TPX74515.1"/>
    <property type="molecule type" value="Genomic_DNA"/>
</dbReference>
<dbReference type="InterPro" id="IPR021109">
    <property type="entry name" value="Peptidase_aspartic_dom_sf"/>
</dbReference>
<dbReference type="InterPro" id="IPR033121">
    <property type="entry name" value="PEPTIDASE_A1"/>
</dbReference>
<comment type="similarity">
    <text evidence="2 10">Belongs to the peptidase A1 family.</text>
</comment>
<keyword evidence="5 11" id="KW-0732">Signal</keyword>
<dbReference type="PANTHER" id="PTHR47966:SF51">
    <property type="entry name" value="BETA-SITE APP-CLEAVING ENZYME, ISOFORM A-RELATED"/>
    <property type="match status" value="1"/>
</dbReference>
<sequence>MQFVLIGLTAAVAATASPAPDSGVFKLAVMQGTASGTYSQDPQRIADMIASSGMHDEVNSAVDLSQVKQDFKAAASVLEPLNLPLYNGKDFAYYIDFQLGTPGQNQRVLADTGSNELWVGSALCNARRLCADKLDAFNEAKSTSYVDLSKSVLSNVTYGKGSVVGYQSTETVQVGPVVVQKTPLLLVQQEDSNILKQNNRSFNGIMGLAHVGGLDTTTIVAPNNPAANIKTVVHNMINLGLLAQPMFSMWLGTGGSEEDTPNGGEITLGGMDASRFSGAVNYFSVSKAVVNGYYWSIQVSQLALGGKPKAMADKTFAIIDSGTTFINVDKNTFMNMVLPAVQAGTTQATGAEYFAEYELTLVPCENVQYLPSFAVSFSEKSNMFFTINTSQLVLRKKVADKLGRVVEACILGITPGAVSAGNAGTVWILGEMFLRRFYTVHSFSEGGRVGFALLSTNATGTITPIGSEKASSAKLVSVVSVLVLAAAALVSL</sequence>
<accession>A0A507FFJ8</accession>
<evidence type="ECO:0000256" key="9">
    <source>
        <dbReference type="PIRSR" id="PIRSR601461-2"/>
    </source>
</evidence>
<proteinExistence type="inferred from homology"/>
<dbReference type="FunFam" id="2.40.70.10:FF:000115">
    <property type="entry name" value="Lysosomal aspartic protease"/>
    <property type="match status" value="1"/>
</dbReference>
<dbReference type="SUPFAM" id="SSF50630">
    <property type="entry name" value="Acid proteases"/>
    <property type="match status" value="1"/>
</dbReference>
<name>A0A507FFJ8_9FUNG</name>
<evidence type="ECO:0000313" key="14">
    <source>
        <dbReference type="Proteomes" id="UP000320333"/>
    </source>
</evidence>
<evidence type="ECO:0000256" key="2">
    <source>
        <dbReference type="ARBA" id="ARBA00007447"/>
    </source>
</evidence>
<keyword evidence="7 10" id="KW-0378">Hydrolase</keyword>
<dbReference type="GO" id="GO:0006508">
    <property type="term" value="P:proteolysis"/>
    <property type="evidence" value="ECO:0007669"/>
    <property type="project" value="UniProtKB-KW"/>
</dbReference>
<comment type="caution">
    <text evidence="13">The sequence shown here is derived from an EMBL/GenBank/DDBJ whole genome shotgun (WGS) entry which is preliminary data.</text>
</comment>
<feature type="active site" evidence="8">
    <location>
        <position position="111"/>
    </location>
</feature>
<evidence type="ECO:0000256" key="10">
    <source>
        <dbReference type="RuleBase" id="RU000454"/>
    </source>
</evidence>
<dbReference type="Gene3D" id="2.40.70.10">
    <property type="entry name" value="Acid Proteases"/>
    <property type="match status" value="2"/>
</dbReference>
<gene>
    <name evidence="13" type="ORF">CcCBS67573_g04208</name>
</gene>
<organism evidence="13 14">
    <name type="scientific">Chytriomyces confervae</name>
    <dbReference type="NCBI Taxonomy" id="246404"/>
    <lineage>
        <taxon>Eukaryota</taxon>
        <taxon>Fungi</taxon>
        <taxon>Fungi incertae sedis</taxon>
        <taxon>Chytridiomycota</taxon>
        <taxon>Chytridiomycota incertae sedis</taxon>
        <taxon>Chytridiomycetes</taxon>
        <taxon>Chytridiales</taxon>
        <taxon>Chytriomycetaceae</taxon>
        <taxon>Chytriomyces</taxon>
    </lineage>
</organism>
<dbReference type="InterPro" id="IPR034164">
    <property type="entry name" value="Pepsin-like_dom"/>
</dbReference>
<dbReference type="InterPro" id="IPR001969">
    <property type="entry name" value="Aspartic_peptidase_AS"/>
</dbReference>
<dbReference type="PANTHER" id="PTHR47966">
    <property type="entry name" value="BETA-SITE APP-CLEAVING ENZYME, ISOFORM A-RELATED"/>
    <property type="match status" value="1"/>
</dbReference>
<dbReference type="InterPro" id="IPR001461">
    <property type="entry name" value="Aspartic_peptidase_A1"/>
</dbReference>
<protein>
    <recommendedName>
        <fullName evidence="3">rhizopuspepsin</fullName>
        <ecNumber evidence="3">3.4.23.21</ecNumber>
    </recommendedName>
</protein>
<feature type="signal peptide" evidence="11">
    <location>
        <begin position="1"/>
        <end position="16"/>
    </location>
</feature>
<evidence type="ECO:0000256" key="1">
    <source>
        <dbReference type="ARBA" id="ARBA00001130"/>
    </source>
</evidence>
<keyword evidence="14" id="KW-1185">Reference proteome</keyword>